<keyword evidence="2" id="KW-1185">Reference proteome</keyword>
<proteinExistence type="predicted"/>
<accession>A0AAV3RZB1</accession>
<organism evidence="1 2">
    <name type="scientific">Lithospermum erythrorhizon</name>
    <name type="common">Purple gromwell</name>
    <name type="synonym">Lithospermum officinale var. erythrorhizon</name>
    <dbReference type="NCBI Taxonomy" id="34254"/>
    <lineage>
        <taxon>Eukaryota</taxon>
        <taxon>Viridiplantae</taxon>
        <taxon>Streptophyta</taxon>
        <taxon>Embryophyta</taxon>
        <taxon>Tracheophyta</taxon>
        <taxon>Spermatophyta</taxon>
        <taxon>Magnoliopsida</taxon>
        <taxon>eudicotyledons</taxon>
        <taxon>Gunneridae</taxon>
        <taxon>Pentapetalae</taxon>
        <taxon>asterids</taxon>
        <taxon>lamiids</taxon>
        <taxon>Boraginales</taxon>
        <taxon>Boraginaceae</taxon>
        <taxon>Boraginoideae</taxon>
        <taxon>Lithospermeae</taxon>
        <taxon>Lithospermum</taxon>
    </lineage>
</organism>
<dbReference type="AlphaFoldDB" id="A0AAV3RZB1"/>
<protein>
    <submittedName>
        <fullName evidence="1">Uncharacterized protein</fullName>
    </submittedName>
</protein>
<comment type="caution">
    <text evidence="1">The sequence shown here is derived from an EMBL/GenBank/DDBJ whole genome shotgun (WGS) entry which is preliminary data.</text>
</comment>
<dbReference type="EMBL" id="BAABME010014268">
    <property type="protein sequence ID" value="GAA0187023.1"/>
    <property type="molecule type" value="Genomic_DNA"/>
</dbReference>
<gene>
    <name evidence="1" type="ORF">LIER_34311</name>
</gene>
<evidence type="ECO:0000313" key="1">
    <source>
        <dbReference type="EMBL" id="GAA0187023.1"/>
    </source>
</evidence>
<dbReference type="Proteomes" id="UP001454036">
    <property type="component" value="Unassembled WGS sequence"/>
</dbReference>
<evidence type="ECO:0000313" key="2">
    <source>
        <dbReference type="Proteomes" id="UP001454036"/>
    </source>
</evidence>
<name>A0AAV3RZB1_LITER</name>
<sequence length="85" mass="9379">MAEETKQTPIVKVDGIIASVAVVKKASAEPVVEEKQSGDDNKVIETVYFKEDSIIVSDISNPQQKALDELRGVVKSAIEKHAWWI</sequence>
<reference evidence="1 2" key="1">
    <citation type="submission" date="2024-01" db="EMBL/GenBank/DDBJ databases">
        <title>The complete chloroplast genome sequence of Lithospermum erythrorhizon: insights into the phylogenetic relationship among Boraginaceae species and the maternal lineages of purple gromwells.</title>
        <authorList>
            <person name="Okada T."/>
            <person name="Watanabe K."/>
        </authorList>
    </citation>
    <scope>NUCLEOTIDE SEQUENCE [LARGE SCALE GENOMIC DNA]</scope>
</reference>